<name>A0A5B8V2L7_9SPHI</name>
<comment type="subunit">
    <text evidence="2">Monomer.</text>
</comment>
<dbReference type="GO" id="GO:0034599">
    <property type="term" value="P:cellular response to oxidative stress"/>
    <property type="evidence" value="ECO:0007669"/>
    <property type="project" value="TreeGrafter"/>
</dbReference>
<evidence type="ECO:0000256" key="4">
    <source>
        <dbReference type="ARBA" id="ARBA00022559"/>
    </source>
</evidence>
<reference evidence="16 17" key="1">
    <citation type="journal article" date="2017" name="Curr. Microbiol.">
        <title>Mucilaginibacter ginsenosidivorans sp. nov., Isolated from Soil of Ginseng Field.</title>
        <authorList>
            <person name="Kim M.M."/>
            <person name="Siddiqi M.Z."/>
            <person name="Im W.T."/>
        </authorList>
    </citation>
    <scope>NUCLEOTIDE SEQUENCE [LARGE SCALE GENOMIC DNA]</scope>
    <source>
        <strain evidence="16 17">Gsoil 3017</strain>
    </source>
</reference>
<evidence type="ECO:0000256" key="11">
    <source>
        <dbReference type="ARBA" id="ARBA00042639"/>
    </source>
</evidence>
<dbReference type="NCBIfam" id="NF006960">
    <property type="entry name" value="PRK09437.1"/>
    <property type="match status" value="1"/>
</dbReference>
<dbReference type="EMBL" id="CP042436">
    <property type="protein sequence ID" value="QEC65053.1"/>
    <property type="molecule type" value="Genomic_DNA"/>
</dbReference>
<sequence length="157" mass="17718">MSSLKEGDKAPNFTAKDQDGKTVSLSDFKGKDVVLYFYPQDDTPTCTKEACNFRDNYQSLVSKGLAVIGVSFDTEKKHKKFITKYNLPFPLLADPDKKIIEAYGVWGEKMLFGRNYMGTLRTTFIINKKGIIIHIIDKVDSGNASQQVLDLLQQIKK</sequence>
<keyword evidence="8" id="KW-0676">Redox-active center</keyword>
<evidence type="ECO:0000313" key="16">
    <source>
        <dbReference type="EMBL" id="QEC65053.1"/>
    </source>
</evidence>
<dbReference type="RefSeq" id="WP_147033886.1">
    <property type="nucleotide sequence ID" value="NZ_CP042436.1"/>
</dbReference>
<dbReference type="Proteomes" id="UP000321479">
    <property type="component" value="Chromosome"/>
</dbReference>
<dbReference type="InterPro" id="IPR036249">
    <property type="entry name" value="Thioredoxin-like_sf"/>
</dbReference>
<feature type="domain" description="Thioredoxin" evidence="15">
    <location>
        <begin position="4"/>
        <end position="157"/>
    </location>
</feature>
<dbReference type="FunFam" id="3.40.30.10:FF:000007">
    <property type="entry name" value="Thioredoxin-dependent thiol peroxidase"/>
    <property type="match status" value="1"/>
</dbReference>
<gene>
    <name evidence="16" type="ORF">FRZ54_21590</name>
</gene>
<keyword evidence="7" id="KW-1015">Disulfide bond</keyword>
<dbReference type="CDD" id="cd03017">
    <property type="entry name" value="PRX_BCP"/>
    <property type="match status" value="1"/>
</dbReference>
<comment type="similarity">
    <text evidence="10">Belongs to the peroxiredoxin family. BCP/PrxQ subfamily.</text>
</comment>
<keyword evidence="5" id="KW-0049">Antioxidant</keyword>
<organism evidence="16 17">
    <name type="scientific">Mucilaginibacter ginsenosidivorans</name>
    <dbReference type="NCBI Taxonomy" id="398053"/>
    <lineage>
        <taxon>Bacteria</taxon>
        <taxon>Pseudomonadati</taxon>
        <taxon>Bacteroidota</taxon>
        <taxon>Sphingobacteriia</taxon>
        <taxon>Sphingobacteriales</taxon>
        <taxon>Sphingobacteriaceae</taxon>
        <taxon>Mucilaginibacter</taxon>
    </lineage>
</organism>
<keyword evidence="6 16" id="KW-0560">Oxidoreductase</keyword>
<dbReference type="Pfam" id="PF00578">
    <property type="entry name" value="AhpC-TSA"/>
    <property type="match status" value="1"/>
</dbReference>
<evidence type="ECO:0000256" key="2">
    <source>
        <dbReference type="ARBA" id="ARBA00011245"/>
    </source>
</evidence>
<dbReference type="GO" id="GO:0005737">
    <property type="term" value="C:cytoplasm"/>
    <property type="evidence" value="ECO:0007669"/>
    <property type="project" value="TreeGrafter"/>
</dbReference>
<evidence type="ECO:0000256" key="8">
    <source>
        <dbReference type="ARBA" id="ARBA00023284"/>
    </source>
</evidence>
<evidence type="ECO:0000256" key="13">
    <source>
        <dbReference type="PIRSR" id="PIRSR000239-1"/>
    </source>
</evidence>
<dbReference type="InterPro" id="IPR024706">
    <property type="entry name" value="Peroxiredoxin_AhpC-typ"/>
</dbReference>
<dbReference type="KEGG" id="mgin:FRZ54_21590"/>
<comment type="function">
    <text evidence="1">Thiol-specific peroxidase that catalyzes the reduction of hydrogen peroxide and organic hydroperoxides to water and alcohols, respectively. Plays a role in cell protection against oxidative stress by detoxifying peroxides and as sensor of hydrogen peroxide-mediated signaling events.</text>
</comment>
<evidence type="ECO:0000256" key="14">
    <source>
        <dbReference type="SAM" id="MobiDB-lite"/>
    </source>
</evidence>
<evidence type="ECO:0000256" key="6">
    <source>
        <dbReference type="ARBA" id="ARBA00023002"/>
    </source>
</evidence>
<evidence type="ECO:0000259" key="15">
    <source>
        <dbReference type="PROSITE" id="PS51352"/>
    </source>
</evidence>
<dbReference type="PIRSF" id="PIRSF000239">
    <property type="entry name" value="AHPC"/>
    <property type="match status" value="1"/>
</dbReference>
<proteinExistence type="inferred from homology"/>
<dbReference type="InterPro" id="IPR013766">
    <property type="entry name" value="Thioredoxin_domain"/>
</dbReference>
<feature type="active site" description="Cysteine sulfenic acid (-SOH) intermediate; for peroxidase activity" evidence="13">
    <location>
        <position position="46"/>
    </location>
</feature>
<evidence type="ECO:0000256" key="10">
    <source>
        <dbReference type="ARBA" id="ARBA00038489"/>
    </source>
</evidence>
<dbReference type="PROSITE" id="PS51352">
    <property type="entry name" value="THIOREDOXIN_2"/>
    <property type="match status" value="1"/>
</dbReference>
<protein>
    <recommendedName>
        <fullName evidence="3">thioredoxin-dependent peroxiredoxin</fullName>
        <ecNumber evidence="3">1.11.1.24</ecNumber>
    </recommendedName>
    <alternativeName>
        <fullName evidence="9">Thioredoxin peroxidase</fullName>
    </alternativeName>
    <alternativeName>
        <fullName evidence="11">Thioredoxin-dependent peroxiredoxin Bcp</fullName>
    </alternativeName>
</protein>
<keyword evidence="17" id="KW-1185">Reference proteome</keyword>
<evidence type="ECO:0000256" key="7">
    <source>
        <dbReference type="ARBA" id="ARBA00023157"/>
    </source>
</evidence>
<feature type="region of interest" description="Disordered" evidence="14">
    <location>
        <begin position="1"/>
        <end position="20"/>
    </location>
</feature>
<evidence type="ECO:0000256" key="1">
    <source>
        <dbReference type="ARBA" id="ARBA00003330"/>
    </source>
</evidence>
<dbReference type="GO" id="GO:0045454">
    <property type="term" value="P:cell redox homeostasis"/>
    <property type="evidence" value="ECO:0007669"/>
    <property type="project" value="TreeGrafter"/>
</dbReference>
<evidence type="ECO:0000256" key="12">
    <source>
        <dbReference type="ARBA" id="ARBA00049091"/>
    </source>
</evidence>
<evidence type="ECO:0000256" key="5">
    <source>
        <dbReference type="ARBA" id="ARBA00022862"/>
    </source>
</evidence>
<dbReference type="GO" id="GO:0008379">
    <property type="term" value="F:thioredoxin peroxidase activity"/>
    <property type="evidence" value="ECO:0007669"/>
    <property type="project" value="TreeGrafter"/>
</dbReference>
<keyword evidence="4 16" id="KW-0575">Peroxidase</keyword>
<accession>A0A5B8V2L7</accession>
<dbReference type="InterPro" id="IPR050924">
    <property type="entry name" value="Peroxiredoxin_BCP/PrxQ"/>
</dbReference>
<dbReference type="PANTHER" id="PTHR42801:SF4">
    <property type="entry name" value="AHPC_TSA FAMILY PROTEIN"/>
    <property type="match status" value="1"/>
</dbReference>
<dbReference type="Gene3D" id="3.40.30.10">
    <property type="entry name" value="Glutaredoxin"/>
    <property type="match status" value="1"/>
</dbReference>
<evidence type="ECO:0000313" key="17">
    <source>
        <dbReference type="Proteomes" id="UP000321479"/>
    </source>
</evidence>
<dbReference type="AlphaFoldDB" id="A0A5B8V2L7"/>
<evidence type="ECO:0000256" key="9">
    <source>
        <dbReference type="ARBA" id="ARBA00032824"/>
    </source>
</evidence>
<dbReference type="EC" id="1.11.1.24" evidence="3"/>
<dbReference type="SUPFAM" id="SSF52833">
    <property type="entry name" value="Thioredoxin-like"/>
    <property type="match status" value="1"/>
</dbReference>
<dbReference type="PANTHER" id="PTHR42801">
    <property type="entry name" value="THIOREDOXIN-DEPENDENT PEROXIDE REDUCTASE"/>
    <property type="match status" value="1"/>
</dbReference>
<evidence type="ECO:0000256" key="3">
    <source>
        <dbReference type="ARBA" id="ARBA00013017"/>
    </source>
</evidence>
<dbReference type="InterPro" id="IPR000866">
    <property type="entry name" value="AhpC/TSA"/>
</dbReference>
<dbReference type="OrthoDB" id="9812811at2"/>
<comment type="catalytic activity">
    <reaction evidence="12">
        <text>a hydroperoxide + [thioredoxin]-dithiol = an alcohol + [thioredoxin]-disulfide + H2O</text>
        <dbReference type="Rhea" id="RHEA:62620"/>
        <dbReference type="Rhea" id="RHEA-COMP:10698"/>
        <dbReference type="Rhea" id="RHEA-COMP:10700"/>
        <dbReference type="ChEBI" id="CHEBI:15377"/>
        <dbReference type="ChEBI" id="CHEBI:29950"/>
        <dbReference type="ChEBI" id="CHEBI:30879"/>
        <dbReference type="ChEBI" id="CHEBI:35924"/>
        <dbReference type="ChEBI" id="CHEBI:50058"/>
        <dbReference type="EC" id="1.11.1.24"/>
    </reaction>
</comment>